<dbReference type="AlphaFoldDB" id="A0A9W7FX12"/>
<accession>A0A9W7FX12</accession>
<dbReference type="EMBL" id="BRXZ01006901">
    <property type="protein sequence ID" value="GMI21652.1"/>
    <property type="molecule type" value="Genomic_DNA"/>
</dbReference>
<evidence type="ECO:0000313" key="1">
    <source>
        <dbReference type="EMBL" id="GMI21652.1"/>
    </source>
</evidence>
<organism evidence="1 2">
    <name type="scientific">Triparma retinervis</name>
    <dbReference type="NCBI Taxonomy" id="2557542"/>
    <lineage>
        <taxon>Eukaryota</taxon>
        <taxon>Sar</taxon>
        <taxon>Stramenopiles</taxon>
        <taxon>Ochrophyta</taxon>
        <taxon>Bolidophyceae</taxon>
        <taxon>Parmales</taxon>
        <taxon>Triparmaceae</taxon>
        <taxon>Triparma</taxon>
    </lineage>
</organism>
<name>A0A9W7FX12_9STRA</name>
<protein>
    <submittedName>
        <fullName evidence="1">Uncharacterized protein</fullName>
    </submittedName>
</protein>
<reference evidence="1" key="1">
    <citation type="submission" date="2022-07" db="EMBL/GenBank/DDBJ databases">
        <title>Genome analysis of Parmales, a sister group of diatoms, reveals the evolutionary specialization of diatoms from phago-mixotrophs to photoautotrophs.</title>
        <authorList>
            <person name="Ban H."/>
            <person name="Sato S."/>
            <person name="Yoshikawa S."/>
            <person name="Kazumasa Y."/>
            <person name="Nakamura Y."/>
            <person name="Ichinomiya M."/>
            <person name="Saitoh K."/>
            <person name="Sato N."/>
            <person name="Blanc-Mathieu R."/>
            <person name="Endo H."/>
            <person name="Kuwata A."/>
            <person name="Ogata H."/>
        </authorList>
    </citation>
    <scope>NUCLEOTIDE SEQUENCE</scope>
</reference>
<feature type="non-terminal residue" evidence="1">
    <location>
        <position position="1"/>
    </location>
</feature>
<comment type="caution">
    <text evidence="1">The sequence shown here is derived from an EMBL/GenBank/DDBJ whole genome shotgun (WGS) entry which is preliminary data.</text>
</comment>
<dbReference type="Proteomes" id="UP001165082">
    <property type="component" value="Unassembled WGS sequence"/>
</dbReference>
<proteinExistence type="predicted"/>
<sequence>MRSLTTLFSSLRSSLHSSLHSTTHLNCNLPPILPSIISALIILNVLSSHKYPYSLTVQDRDGPPYFSLHSSILKPLVVLSQRVLFPFSLLGVRFSHRFIIVQPESTPVTSLNGTSVSLSSWPSSLDPSKYYVNTCHERTYAAPRLLLSPCLDHAQPHPSDLLRAVDWLVCIGEGE</sequence>
<evidence type="ECO:0000313" key="2">
    <source>
        <dbReference type="Proteomes" id="UP001165082"/>
    </source>
</evidence>
<gene>
    <name evidence="1" type="ORF">TrRE_jg11757</name>
</gene>
<keyword evidence="2" id="KW-1185">Reference proteome</keyword>